<dbReference type="GO" id="GO:0005886">
    <property type="term" value="C:plasma membrane"/>
    <property type="evidence" value="ECO:0007669"/>
    <property type="project" value="UniProtKB-SubCell"/>
</dbReference>
<feature type="transmembrane region" description="Helical" evidence="6">
    <location>
        <begin position="41"/>
        <end position="60"/>
    </location>
</feature>
<feature type="transmembrane region" description="Helical" evidence="6">
    <location>
        <begin position="123"/>
        <end position="148"/>
    </location>
</feature>
<evidence type="ECO:0000259" key="7">
    <source>
        <dbReference type="Pfam" id="PF06271"/>
    </source>
</evidence>
<accession>A0A117IL66</accession>
<dbReference type="PANTHER" id="PTHR36115:SF4">
    <property type="entry name" value="MEMBRANE PROTEIN"/>
    <property type="match status" value="1"/>
</dbReference>
<dbReference type="OMA" id="PHYNGAG"/>
<dbReference type="AlphaFoldDB" id="A0A117IL66"/>
<name>A0A117IL66_MYCTH</name>
<dbReference type="STRING" id="1797.RMCT_0198"/>
<gene>
    <name evidence="8" type="ORF">RMCT_0198</name>
</gene>
<organism evidence="8 9">
    <name type="scientific">Mycolicibacterium thermoresistibile</name>
    <name type="common">Mycobacterium thermoresistibile</name>
    <dbReference type="NCBI Taxonomy" id="1797"/>
    <lineage>
        <taxon>Bacteria</taxon>
        <taxon>Bacillati</taxon>
        <taxon>Actinomycetota</taxon>
        <taxon>Actinomycetes</taxon>
        <taxon>Mycobacteriales</taxon>
        <taxon>Mycobacteriaceae</taxon>
        <taxon>Mycolicibacterium</taxon>
    </lineage>
</organism>
<dbReference type="Pfam" id="PF06271">
    <property type="entry name" value="RDD"/>
    <property type="match status" value="1"/>
</dbReference>
<feature type="transmembrane region" description="Helical" evidence="6">
    <location>
        <begin position="66"/>
        <end position="84"/>
    </location>
</feature>
<dbReference type="EMBL" id="BCTB01000002">
    <property type="protein sequence ID" value="GAT13226.1"/>
    <property type="molecule type" value="Genomic_DNA"/>
</dbReference>
<sequence length="168" mass="17520">MTAGGYGPAPDYGGQFPGGRFPGGQMPPPGPTRPAGLMVRFFARLVDGLIVMILSAVLPFVFDADIWVTGVFSGAAMFLYFLAFEITVGWTPGKKVFGLSVRGPGGAAKPDPKQSAIRNAFTLLPIIPFIGGLLALIAYIVIAVTIGVSPTKQGQHDELAGGTQVVKD</sequence>
<evidence type="ECO:0000256" key="2">
    <source>
        <dbReference type="ARBA" id="ARBA00022475"/>
    </source>
</evidence>
<comment type="caution">
    <text evidence="8">The sequence shown here is derived from an EMBL/GenBank/DDBJ whole genome shotgun (WGS) entry which is preliminary data.</text>
</comment>
<protein>
    <submittedName>
        <fullName evidence="8">RDD domain-containing protein</fullName>
    </submittedName>
</protein>
<dbReference type="RefSeq" id="WP_003923751.1">
    <property type="nucleotide sequence ID" value="NZ_BCTB01000002.1"/>
</dbReference>
<evidence type="ECO:0000256" key="6">
    <source>
        <dbReference type="SAM" id="Phobius"/>
    </source>
</evidence>
<dbReference type="PANTHER" id="PTHR36115">
    <property type="entry name" value="PROLINE-RICH ANTIGEN HOMOLOG-RELATED"/>
    <property type="match status" value="1"/>
</dbReference>
<keyword evidence="5 6" id="KW-0472">Membrane</keyword>
<evidence type="ECO:0000313" key="8">
    <source>
        <dbReference type="EMBL" id="GAT13226.1"/>
    </source>
</evidence>
<keyword evidence="2" id="KW-1003">Cell membrane</keyword>
<proteinExistence type="predicted"/>
<evidence type="ECO:0000313" key="9">
    <source>
        <dbReference type="Proteomes" id="UP000069654"/>
    </source>
</evidence>
<reference evidence="9" key="2">
    <citation type="submission" date="2016-02" db="EMBL/GenBank/DDBJ databases">
        <title>Draft genome sequence of five rapidly growing Mycobacterium species.</title>
        <authorList>
            <person name="Katahira K."/>
            <person name="Gotou Y."/>
            <person name="Iida K."/>
            <person name="Ogura Y."/>
            <person name="Hayashi T."/>
        </authorList>
    </citation>
    <scope>NUCLEOTIDE SEQUENCE [LARGE SCALE GENOMIC DNA]</scope>
    <source>
        <strain evidence="9">JCM6362</strain>
    </source>
</reference>
<evidence type="ECO:0000256" key="1">
    <source>
        <dbReference type="ARBA" id="ARBA00004651"/>
    </source>
</evidence>
<reference evidence="8 9" key="1">
    <citation type="journal article" date="2016" name="Genome Announc.">
        <title>Draft Genome Sequences of Five Rapidly Growing Mycobacterium Species, M. thermoresistibile, M. fortuitum subsp. acetamidolyticum, M. canariasense, M. brisbanense, and M. novocastrense.</title>
        <authorList>
            <person name="Katahira K."/>
            <person name="Ogura Y."/>
            <person name="Gotoh Y."/>
            <person name="Hayashi T."/>
        </authorList>
    </citation>
    <scope>NUCLEOTIDE SEQUENCE [LARGE SCALE GENOMIC DNA]</scope>
    <source>
        <strain evidence="8 9">JCM6362</strain>
    </source>
</reference>
<comment type="subcellular location">
    <subcellularLocation>
        <location evidence="1">Cell membrane</location>
        <topology evidence="1">Multi-pass membrane protein</topology>
    </subcellularLocation>
</comment>
<keyword evidence="4 6" id="KW-1133">Transmembrane helix</keyword>
<evidence type="ECO:0000256" key="5">
    <source>
        <dbReference type="ARBA" id="ARBA00023136"/>
    </source>
</evidence>
<keyword evidence="3 6" id="KW-0812">Transmembrane</keyword>
<dbReference type="OrthoDB" id="4555857at2"/>
<feature type="domain" description="RDD" evidence="7">
    <location>
        <begin position="35"/>
        <end position="161"/>
    </location>
</feature>
<evidence type="ECO:0000256" key="4">
    <source>
        <dbReference type="ARBA" id="ARBA00022989"/>
    </source>
</evidence>
<evidence type="ECO:0000256" key="3">
    <source>
        <dbReference type="ARBA" id="ARBA00022692"/>
    </source>
</evidence>
<dbReference type="Proteomes" id="UP000069654">
    <property type="component" value="Unassembled WGS sequence"/>
</dbReference>
<dbReference type="InterPro" id="IPR051791">
    <property type="entry name" value="Pra-immunoreactive"/>
</dbReference>
<dbReference type="InterPro" id="IPR010432">
    <property type="entry name" value="RDD"/>
</dbReference>